<dbReference type="Gene3D" id="2.60.40.150">
    <property type="entry name" value="C2 domain"/>
    <property type="match status" value="3"/>
</dbReference>
<dbReference type="InterPro" id="IPR032362">
    <property type="entry name" value="Ferlin_C"/>
</dbReference>
<feature type="domain" description="C2" evidence="8">
    <location>
        <begin position="17"/>
        <end position="142"/>
    </location>
</feature>
<proteinExistence type="predicted"/>
<dbReference type="InterPro" id="IPR035892">
    <property type="entry name" value="C2_domain_sf"/>
</dbReference>
<evidence type="ECO:0000313" key="9">
    <source>
        <dbReference type="Ensembl" id="ENSPMAP00000001646.1"/>
    </source>
</evidence>
<dbReference type="OMA" id="SKLFWAI"/>
<dbReference type="CDD" id="cd08374">
    <property type="entry name" value="C2F_Ferlin"/>
    <property type="match status" value="1"/>
</dbReference>
<dbReference type="Pfam" id="PF16165">
    <property type="entry name" value="Ferlin_C"/>
    <property type="match status" value="1"/>
</dbReference>
<evidence type="ECO:0000256" key="2">
    <source>
        <dbReference type="ARBA" id="ARBA00022692"/>
    </source>
</evidence>
<keyword evidence="4 7" id="KW-1133">Transmembrane helix</keyword>
<dbReference type="GO" id="GO:0005509">
    <property type="term" value="F:calcium ion binding"/>
    <property type="evidence" value="ECO:0007669"/>
    <property type="project" value="TreeGrafter"/>
</dbReference>
<dbReference type="GO" id="GO:0048787">
    <property type="term" value="C:presynaptic active zone membrane"/>
    <property type="evidence" value="ECO:0007669"/>
    <property type="project" value="TreeGrafter"/>
</dbReference>
<keyword evidence="5 7" id="KW-0472">Membrane</keyword>
<dbReference type="InterPro" id="IPR037724">
    <property type="entry name" value="C2E_Ferlin"/>
</dbReference>
<dbReference type="Ensembl" id="ENSPMAT00000001654.1">
    <property type="protein sequence ID" value="ENSPMAP00000001646.1"/>
    <property type="gene ID" value="ENSPMAG00000001492.1"/>
</dbReference>
<accession>S4R8W5</accession>
<reference evidence="9" key="2">
    <citation type="submission" date="2025-09" db="UniProtKB">
        <authorList>
            <consortium name="Ensembl"/>
        </authorList>
    </citation>
    <scope>IDENTIFICATION</scope>
</reference>
<dbReference type="SUPFAM" id="SSF49562">
    <property type="entry name" value="C2 domain (Calcium/lipid-binding domain, CaLB)"/>
    <property type="match status" value="4"/>
</dbReference>
<dbReference type="GO" id="GO:0030672">
    <property type="term" value="C:synaptic vesicle membrane"/>
    <property type="evidence" value="ECO:0007669"/>
    <property type="project" value="TreeGrafter"/>
</dbReference>
<comment type="subcellular location">
    <subcellularLocation>
        <location evidence="1">Membrane</location>
        <topology evidence="1">Single-pass membrane protein</topology>
    </subcellularLocation>
</comment>
<feature type="domain" description="C2" evidence="8">
    <location>
        <begin position="712"/>
        <end position="860"/>
    </location>
</feature>
<feature type="transmembrane region" description="Helical" evidence="7">
    <location>
        <begin position="958"/>
        <end position="980"/>
    </location>
</feature>
<dbReference type="GO" id="GO:0007009">
    <property type="term" value="P:plasma membrane organization"/>
    <property type="evidence" value="ECO:0007669"/>
    <property type="project" value="TreeGrafter"/>
</dbReference>
<feature type="region of interest" description="Disordered" evidence="6">
    <location>
        <begin position="174"/>
        <end position="196"/>
    </location>
</feature>
<dbReference type="CDD" id="cd04017">
    <property type="entry name" value="C2D_Ferlin"/>
    <property type="match status" value="1"/>
</dbReference>
<protein>
    <submittedName>
        <fullName evidence="9">Otoferlin</fullName>
    </submittedName>
</protein>
<sequence>MPNGYEQKKAKNSSPIAQALPPISLIYKEKQMFQLRVHMYQARSLFAADSTGLSDPFGRIIFSTHSQATEVIPETLCPTWDQMLVFDSIELYGEAQELRDDPPIIVIEVFDQDTVGKADFIGRALAKPVVKMSNEKYDAPRFPPQLDYYQIYRGNSTAGELLAAFELLQVATSPTHHHAPRTTAPRPATLIPPSGKGDLPPISGPTDTEHGTILPVPRGIRPILSKYRIEVLFWGLRDLKRIQLVTVDRPRVDVECSGKSVQSVVIPSYKQNPNFSTLFKHFEVDLPDNELLHPPLNIRVVDCRAFGRYTLVGTHTVTSLRKFILRAPSKTKAANIRTIGDPNDPRLPASGSVCQSVCPQVTAHQPIIHQPDEELLDWWSKYFVSIETLNKRCKKKLKKKRSPILEKMFDKELEGEFDNFEDWLHTFSLYRGKIEDDDSSMEEDRLVGRFKGSLCVYKYPLPEELAREVGYDPQFGMFQGIPSNDPIGVLVRVYVVRANDLHPADVNGKADPYIVVKLGKHEVKDKENYISKQLNPVFGKSFDIEAVFPMDSMLTVSIYDWDLVGTDDLIGETKIDLENRLYSKHRATCGISQRYSIHGYNMWRDPLKPSQILARLCKEVKVDPPQYSPEGRVKVANRTFTAATEVEDENGQKKPTDEHMALTVLHHWEEIPGACKLIPEHIETRPLLHPEKPGIEQGRIEMWVDMFPADVPRPGPPIDIAPRKPKSLEMRVIIWNTDDVILEDDSLLTGEKSSDIFVRSWLKGQQEDKQDTDVHYNSVTGEGNFNWRFVFPFDYLVAEEKIVMSKKESVFSWDETEYKIPARLTLQVWDADHFSADDFLGAIELDLNRFPRGAKTSKLCSLDMLKTDGSVPMISIFKQKRIKGWWPFAARNENDELELTGKVEAEIHLLTSEEAEKSPAGLGRNEPDPLEKPNRPDTSFMWFLTPLRSIKYLICHRYKWLIVKIVLALLLLAMLALFLYNMPGYMVKKLL</sequence>
<evidence type="ECO:0000256" key="4">
    <source>
        <dbReference type="ARBA" id="ARBA00022989"/>
    </source>
</evidence>
<evidence type="ECO:0000256" key="6">
    <source>
        <dbReference type="SAM" id="MobiDB-lite"/>
    </source>
</evidence>
<dbReference type="PRINTS" id="PR00360">
    <property type="entry name" value="C2DOMAIN"/>
</dbReference>
<gene>
    <name evidence="9" type="primary">OTOF</name>
</gene>
<dbReference type="InterPro" id="IPR037723">
    <property type="entry name" value="C2D_Ferlin"/>
</dbReference>
<keyword evidence="3" id="KW-0677">Repeat</keyword>
<dbReference type="InterPro" id="IPR037721">
    <property type="entry name" value="Ferlin"/>
</dbReference>
<keyword evidence="2 7" id="KW-0812">Transmembrane</keyword>
<dbReference type="InterPro" id="IPR037725">
    <property type="entry name" value="C2F_Ferlin"/>
</dbReference>
<dbReference type="PROSITE" id="PS50004">
    <property type="entry name" value="C2"/>
    <property type="match status" value="4"/>
</dbReference>
<evidence type="ECO:0000256" key="1">
    <source>
        <dbReference type="ARBA" id="ARBA00004167"/>
    </source>
</evidence>
<dbReference type="GO" id="GO:0035612">
    <property type="term" value="F:AP-2 adaptor complex binding"/>
    <property type="evidence" value="ECO:0007669"/>
    <property type="project" value="TreeGrafter"/>
</dbReference>
<dbReference type="SMART" id="SM00239">
    <property type="entry name" value="C2"/>
    <property type="match status" value="3"/>
</dbReference>
<reference evidence="9" key="1">
    <citation type="submission" date="2025-08" db="UniProtKB">
        <authorList>
            <consortium name="Ensembl"/>
        </authorList>
    </citation>
    <scope>IDENTIFICATION</scope>
</reference>
<evidence type="ECO:0000256" key="5">
    <source>
        <dbReference type="ARBA" id="ARBA00023136"/>
    </source>
</evidence>
<organism evidence="9">
    <name type="scientific">Petromyzon marinus</name>
    <name type="common">Sea lamprey</name>
    <dbReference type="NCBI Taxonomy" id="7757"/>
    <lineage>
        <taxon>Eukaryota</taxon>
        <taxon>Metazoa</taxon>
        <taxon>Chordata</taxon>
        <taxon>Craniata</taxon>
        <taxon>Vertebrata</taxon>
        <taxon>Cyclostomata</taxon>
        <taxon>Hyperoartia</taxon>
        <taxon>Petromyzontiformes</taxon>
        <taxon>Petromyzontidae</taxon>
        <taxon>Petromyzon</taxon>
    </lineage>
</organism>
<dbReference type="GO" id="GO:0016082">
    <property type="term" value="P:synaptic vesicle priming"/>
    <property type="evidence" value="ECO:0007669"/>
    <property type="project" value="TreeGrafter"/>
</dbReference>
<dbReference type="PANTHER" id="PTHR12546">
    <property type="entry name" value="FER-1-LIKE"/>
    <property type="match status" value="1"/>
</dbReference>
<dbReference type="InterPro" id="IPR000008">
    <property type="entry name" value="C2_dom"/>
</dbReference>
<dbReference type="STRING" id="7757.ENSPMAP00000001646"/>
<dbReference type="PANTHER" id="PTHR12546:SF32">
    <property type="entry name" value="OTOFERLIN"/>
    <property type="match status" value="1"/>
</dbReference>
<dbReference type="InterPro" id="IPR055072">
    <property type="entry name" value="Ferlin_DSRM"/>
</dbReference>
<name>S4R8W5_PETMA</name>
<evidence type="ECO:0000256" key="7">
    <source>
        <dbReference type="SAM" id="Phobius"/>
    </source>
</evidence>
<dbReference type="Pfam" id="PF22901">
    <property type="entry name" value="dsrm_Ferlin"/>
    <property type="match status" value="1"/>
</dbReference>
<feature type="domain" description="C2" evidence="8">
    <location>
        <begin position="469"/>
        <end position="590"/>
    </location>
</feature>
<dbReference type="Pfam" id="PF00168">
    <property type="entry name" value="C2"/>
    <property type="match status" value="3"/>
</dbReference>
<dbReference type="GeneTree" id="ENSGT00940000155086"/>
<evidence type="ECO:0000256" key="3">
    <source>
        <dbReference type="ARBA" id="ARBA00022737"/>
    </source>
</evidence>
<dbReference type="AlphaFoldDB" id="S4R8W5"/>
<dbReference type="CDD" id="cd04037">
    <property type="entry name" value="C2E_Ferlin"/>
    <property type="match status" value="1"/>
</dbReference>
<dbReference type="HOGENOM" id="CLU_001183_1_0_1"/>
<evidence type="ECO:0000259" key="8">
    <source>
        <dbReference type="PROSITE" id="PS50004"/>
    </source>
</evidence>
<feature type="domain" description="C2" evidence="8">
    <location>
        <begin position="209"/>
        <end position="333"/>
    </location>
</feature>